<dbReference type="GO" id="GO:0006310">
    <property type="term" value="P:DNA recombination"/>
    <property type="evidence" value="ECO:0007669"/>
    <property type="project" value="UniProtKB-KW"/>
</dbReference>
<dbReference type="AlphaFoldDB" id="W9GJ22"/>
<name>W9GJ22_9MICO</name>
<sequence>MFPVIVFDRDAVLPSVYRAGEVAGALAEAGNRSQSPLRDRAVMLLASLLGLRSGDIKGLRFDQIDWANRRLSIPQHKTRRRLDLPLPDECAFAIIDYWKNERPEVEDPHVFLRRRAPLQPPAAGNHFHRVVTGAFARAGVEVSGRHRGLHALRHSAAVGMLESGTAYPVIGAVLGHAAANTTRRYLRVDVAHLRPLALEVPDAR</sequence>
<keyword evidence="4" id="KW-1185">Reference proteome</keyword>
<dbReference type="PROSITE" id="PS51898">
    <property type="entry name" value="TYR_RECOMBINASE"/>
    <property type="match status" value="1"/>
</dbReference>
<dbReference type="InterPro" id="IPR013762">
    <property type="entry name" value="Integrase-like_cat_sf"/>
</dbReference>
<dbReference type="InterPro" id="IPR050090">
    <property type="entry name" value="Tyrosine_recombinase_XerCD"/>
</dbReference>
<dbReference type="InterPro" id="IPR002104">
    <property type="entry name" value="Integrase_catalytic"/>
</dbReference>
<accession>W9GJ22</accession>
<dbReference type="InterPro" id="IPR011010">
    <property type="entry name" value="DNA_brk_join_enz"/>
</dbReference>
<gene>
    <name evidence="3" type="ORF">N864_00210</name>
</gene>
<dbReference type="Gene3D" id="1.10.443.10">
    <property type="entry name" value="Intergrase catalytic core"/>
    <property type="match status" value="1"/>
</dbReference>
<evidence type="ECO:0000313" key="4">
    <source>
        <dbReference type="Proteomes" id="UP000019494"/>
    </source>
</evidence>
<protein>
    <recommendedName>
        <fullName evidence="2">Tyr recombinase domain-containing protein</fullName>
    </recommendedName>
</protein>
<evidence type="ECO:0000313" key="3">
    <source>
        <dbReference type="EMBL" id="EWT06070.1"/>
    </source>
</evidence>
<dbReference type="PANTHER" id="PTHR30349:SF90">
    <property type="entry name" value="TYROSINE RECOMBINASE XERD"/>
    <property type="match status" value="1"/>
</dbReference>
<evidence type="ECO:0000256" key="1">
    <source>
        <dbReference type="ARBA" id="ARBA00023172"/>
    </source>
</evidence>
<dbReference type="GO" id="GO:0015074">
    <property type="term" value="P:DNA integration"/>
    <property type="evidence" value="ECO:0007669"/>
    <property type="project" value="InterPro"/>
</dbReference>
<dbReference type="PANTHER" id="PTHR30349">
    <property type="entry name" value="PHAGE INTEGRASE-RELATED"/>
    <property type="match status" value="1"/>
</dbReference>
<dbReference type="GO" id="GO:0003677">
    <property type="term" value="F:DNA binding"/>
    <property type="evidence" value="ECO:0007669"/>
    <property type="project" value="InterPro"/>
</dbReference>
<proteinExistence type="predicted"/>
<dbReference type="Proteomes" id="UP000019494">
    <property type="component" value="Unassembled WGS sequence"/>
</dbReference>
<dbReference type="EMBL" id="AWQS01000067">
    <property type="protein sequence ID" value="EWT06070.1"/>
    <property type="molecule type" value="Genomic_DNA"/>
</dbReference>
<evidence type="ECO:0000259" key="2">
    <source>
        <dbReference type="PROSITE" id="PS51898"/>
    </source>
</evidence>
<keyword evidence="1" id="KW-0233">DNA recombination</keyword>
<dbReference type="SUPFAM" id="SSF56349">
    <property type="entry name" value="DNA breaking-rejoining enzymes"/>
    <property type="match status" value="1"/>
</dbReference>
<comment type="caution">
    <text evidence="3">The sequence shown here is derived from an EMBL/GenBank/DDBJ whole genome shotgun (WGS) entry which is preliminary data.</text>
</comment>
<feature type="domain" description="Tyr recombinase" evidence="2">
    <location>
        <begin position="12"/>
        <end position="198"/>
    </location>
</feature>
<reference evidence="4" key="1">
    <citation type="submission" date="2013-08" db="EMBL/GenBank/DDBJ databases">
        <title>Intrasporangium oryzae NRRL B-24470.</title>
        <authorList>
            <person name="Liu H."/>
            <person name="Wang G."/>
        </authorList>
    </citation>
    <scope>NUCLEOTIDE SEQUENCE [LARGE SCALE GENOMIC DNA]</scope>
    <source>
        <strain evidence="4">Q5-1</strain>
    </source>
</reference>
<organism evidence="3 4">
    <name type="scientific">Intrasporangium chromatireducens Q5-1</name>
    <dbReference type="NCBI Taxonomy" id="584657"/>
    <lineage>
        <taxon>Bacteria</taxon>
        <taxon>Bacillati</taxon>
        <taxon>Actinomycetota</taxon>
        <taxon>Actinomycetes</taxon>
        <taxon>Micrococcales</taxon>
        <taxon>Intrasporangiaceae</taxon>
        <taxon>Intrasporangium</taxon>
    </lineage>
</organism>
<dbReference type="Pfam" id="PF00589">
    <property type="entry name" value="Phage_integrase"/>
    <property type="match status" value="1"/>
</dbReference>